<evidence type="ECO:0000313" key="1">
    <source>
        <dbReference type="EMBL" id="KKM18169.1"/>
    </source>
</evidence>
<proteinExistence type="predicted"/>
<sequence length="80" mass="8905">MMGDNLAAHQNTLIGELLRTGNHALYVAKLLGYEEEKDEQDKRIAELEGRLIGAISLIPDDVTCDDLRKAAEEIRAEKVI</sequence>
<organism evidence="1">
    <name type="scientific">marine sediment metagenome</name>
    <dbReference type="NCBI Taxonomy" id="412755"/>
    <lineage>
        <taxon>unclassified sequences</taxon>
        <taxon>metagenomes</taxon>
        <taxon>ecological metagenomes</taxon>
    </lineage>
</organism>
<reference evidence="1" key="1">
    <citation type="journal article" date="2015" name="Nature">
        <title>Complex archaea that bridge the gap between prokaryotes and eukaryotes.</title>
        <authorList>
            <person name="Spang A."/>
            <person name="Saw J.H."/>
            <person name="Jorgensen S.L."/>
            <person name="Zaremba-Niedzwiedzka K."/>
            <person name="Martijn J."/>
            <person name="Lind A.E."/>
            <person name="van Eijk R."/>
            <person name="Schleper C."/>
            <person name="Guy L."/>
            <person name="Ettema T.J."/>
        </authorList>
    </citation>
    <scope>NUCLEOTIDE SEQUENCE</scope>
</reference>
<name>A0A0F9IEM9_9ZZZZ</name>
<dbReference type="EMBL" id="LAZR01014278">
    <property type="protein sequence ID" value="KKM18169.1"/>
    <property type="molecule type" value="Genomic_DNA"/>
</dbReference>
<gene>
    <name evidence="1" type="ORF">LCGC14_1668380</name>
</gene>
<protein>
    <submittedName>
        <fullName evidence="1">Uncharacterized protein</fullName>
    </submittedName>
</protein>
<accession>A0A0F9IEM9</accession>
<dbReference type="AlphaFoldDB" id="A0A0F9IEM9"/>
<comment type="caution">
    <text evidence="1">The sequence shown here is derived from an EMBL/GenBank/DDBJ whole genome shotgun (WGS) entry which is preliminary data.</text>
</comment>